<proteinExistence type="predicted"/>
<keyword evidence="2" id="KW-1185">Reference proteome</keyword>
<name>A0AAV4X873_9ARAC</name>
<dbReference type="EMBL" id="BPLQ01015709">
    <property type="protein sequence ID" value="GIY90165.1"/>
    <property type="molecule type" value="Genomic_DNA"/>
</dbReference>
<comment type="caution">
    <text evidence="1">The sequence shown here is derived from an EMBL/GenBank/DDBJ whole genome shotgun (WGS) entry which is preliminary data.</text>
</comment>
<dbReference type="Proteomes" id="UP001054837">
    <property type="component" value="Unassembled WGS sequence"/>
</dbReference>
<evidence type="ECO:0000313" key="2">
    <source>
        <dbReference type="Proteomes" id="UP001054837"/>
    </source>
</evidence>
<dbReference type="AlphaFoldDB" id="A0AAV4X873"/>
<reference evidence="1 2" key="1">
    <citation type="submission" date="2021-06" db="EMBL/GenBank/DDBJ databases">
        <title>Caerostris darwini draft genome.</title>
        <authorList>
            <person name="Kono N."/>
            <person name="Arakawa K."/>
        </authorList>
    </citation>
    <scope>NUCLEOTIDE SEQUENCE [LARGE SCALE GENOMIC DNA]</scope>
</reference>
<accession>A0AAV4X873</accession>
<evidence type="ECO:0000313" key="1">
    <source>
        <dbReference type="EMBL" id="GIY90165.1"/>
    </source>
</evidence>
<organism evidence="1 2">
    <name type="scientific">Caerostris darwini</name>
    <dbReference type="NCBI Taxonomy" id="1538125"/>
    <lineage>
        <taxon>Eukaryota</taxon>
        <taxon>Metazoa</taxon>
        <taxon>Ecdysozoa</taxon>
        <taxon>Arthropoda</taxon>
        <taxon>Chelicerata</taxon>
        <taxon>Arachnida</taxon>
        <taxon>Araneae</taxon>
        <taxon>Araneomorphae</taxon>
        <taxon>Entelegynae</taxon>
        <taxon>Araneoidea</taxon>
        <taxon>Araneidae</taxon>
        <taxon>Caerostris</taxon>
    </lineage>
</organism>
<sequence length="127" mass="14474">MNNPRDDILLYSLSSSCQKKELSALQIYHTLSPYGHWSFYFDFACLVEIRAISVLKSNIIITVIKFKNLIFHLIYLHVSVGWKKKGTFGKVQTTEENKHFSAAGSPLRIVSTRPSFCYAEEVVAVEV</sequence>
<gene>
    <name evidence="1" type="ORF">CDAR_581561</name>
</gene>
<protein>
    <submittedName>
        <fullName evidence="1">Uncharacterized protein</fullName>
    </submittedName>
</protein>